<evidence type="ECO:0000256" key="1">
    <source>
        <dbReference type="SAM" id="MobiDB-lite"/>
    </source>
</evidence>
<organism evidence="2">
    <name type="scientific">Rhizophora mucronata</name>
    <name type="common">Asiatic mangrove</name>
    <dbReference type="NCBI Taxonomy" id="61149"/>
    <lineage>
        <taxon>Eukaryota</taxon>
        <taxon>Viridiplantae</taxon>
        <taxon>Streptophyta</taxon>
        <taxon>Embryophyta</taxon>
        <taxon>Tracheophyta</taxon>
        <taxon>Spermatophyta</taxon>
        <taxon>Magnoliopsida</taxon>
        <taxon>eudicotyledons</taxon>
        <taxon>Gunneridae</taxon>
        <taxon>Pentapetalae</taxon>
        <taxon>rosids</taxon>
        <taxon>fabids</taxon>
        <taxon>Malpighiales</taxon>
        <taxon>Rhizophoraceae</taxon>
        <taxon>Rhizophora</taxon>
    </lineage>
</organism>
<dbReference type="AlphaFoldDB" id="A0A2P2NGI1"/>
<reference evidence="2" key="1">
    <citation type="submission" date="2018-02" db="EMBL/GenBank/DDBJ databases">
        <title>Rhizophora mucronata_Transcriptome.</title>
        <authorList>
            <person name="Meera S.P."/>
            <person name="Sreeshan A."/>
            <person name="Augustine A."/>
        </authorList>
    </citation>
    <scope>NUCLEOTIDE SEQUENCE</scope>
    <source>
        <tissue evidence="2">Leaf</tissue>
    </source>
</reference>
<name>A0A2P2NGI1_RHIMU</name>
<sequence length="78" mass="9195">MLRTLTSRVTSDRHHEKVSNNNPDALVPIKNELQNKPNNRQLKKGPDNRINHLSLQTQLLQERQKHRHEHHRGGSQRL</sequence>
<evidence type="ECO:0000313" key="2">
    <source>
        <dbReference type="EMBL" id="MBX41559.1"/>
    </source>
</evidence>
<feature type="region of interest" description="Disordered" evidence="1">
    <location>
        <begin position="1"/>
        <end position="49"/>
    </location>
</feature>
<accession>A0A2P2NGI1</accession>
<proteinExistence type="predicted"/>
<dbReference type="EMBL" id="GGEC01061075">
    <property type="protein sequence ID" value="MBX41559.1"/>
    <property type="molecule type" value="Transcribed_RNA"/>
</dbReference>
<protein>
    <submittedName>
        <fullName evidence="2">Uncharacterized protein</fullName>
    </submittedName>
</protein>